<keyword evidence="2" id="KW-0472">Membrane</keyword>
<dbReference type="InterPro" id="IPR032820">
    <property type="entry name" value="ATPase_put"/>
</dbReference>
<evidence type="ECO:0000256" key="2">
    <source>
        <dbReference type="SAM" id="Phobius"/>
    </source>
</evidence>
<feature type="transmembrane region" description="Helical" evidence="2">
    <location>
        <begin position="46"/>
        <end position="65"/>
    </location>
</feature>
<feature type="compositionally biased region" description="Basic and acidic residues" evidence="1">
    <location>
        <begin position="88"/>
        <end position="98"/>
    </location>
</feature>
<comment type="caution">
    <text evidence="3">The sequence shown here is derived from an EMBL/GenBank/DDBJ whole genome shotgun (WGS) entry which is preliminary data.</text>
</comment>
<reference evidence="4" key="1">
    <citation type="submission" date="2017-09" db="EMBL/GenBank/DDBJ databases">
        <title>Depth-based differentiation of microbial function through sediment-hosted aquifers and enrichment of novel symbionts in the deep terrestrial subsurface.</title>
        <authorList>
            <person name="Probst A.J."/>
            <person name="Ladd B."/>
            <person name="Jarett J.K."/>
            <person name="Geller-Mcgrath D.E."/>
            <person name="Sieber C.M.K."/>
            <person name="Emerson J.B."/>
            <person name="Anantharaman K."/>
            <person name="Thomas B.C."/>
            <person name="Malmstrom R."/>
            <person name="Stieglmeier M."/>
            <person name="Klingl A."/>
            <person name="Woyke T."/>
            <person name="Ryan C.M."/>
            <person name="Banfield J.F."/>
        </authorList>
    </citation>
    <scope>NUCLEOTIDE SEQUENCE [LARGE SCALE GENOMIC DNA]</scope>
</reference>
<evidence type="ECO:0008006" key="5">
    <source>
        <dbReference type="Google" id="ProtNLM"/>
    </source>
</evidence>
<name>A0A2H0V5R1_9BACT</name>
<dbReference type="Proteomes" id="UP000229901">
    <property type="component" value="Unassembled WGS sequence"/>
</dbReference>
<dbReference type="AlphaFoldDB" id="A0A2H0V5R1"/>
<dbReference type="EMBL" id="PFAP01000006">
    <property type="protein sequence ID" value="PIR94423.1"/>
    <property type="molecule type" value="Genomic_DNA"/>
</dbReference>
<sequence>MVKKDKSNWWEPALMLFAELSGWVVIPILLGVFLGSWLDERYGTSPWLFVTSVAIAFVVTNVGIVKRATKAMKDITSQEENSPSLKVTADRGNKNKKE</sequence>
<evidence type="ECO:0000256" key="1">
    <source>
        <dbReference type="SAM" id="MobiDB-lite"/>
    </source>
</evidence>
<organism evidence="3 4">
    <name type="scientific">Candidatus Falkowbacteria bacterium CG10_big_fil_rev_8_21_14_0_10_39_11</name>
    <dbReference type="NCBI Taxonomy" id="1974565"/>
    <lineage>
        <taxon>Bacteria</taxon>
        <taxon>Candidatus Falkowiibacteriota</taxon>
    </lineage>
</organism>
<feature type="transmembrane region" description="Helical" evidence="2">
    <location>
        <begin position="12"/>
        <end position="34"/>
    </location>
</feature>
<proteinExistence type="predicted"/>
<accession>A0A2H0V5R1</accession>
<protein>
    <recommendedName>
        <fullName evidence="5">F0F1 ATP synthase subunit</fullName>
    </recommendedName>
</protein>
<keyword evidence="2" id="KW-1133">Transmembrane helix</keyword>
<feature type="region of interest" description="Disordered" evidence="1">
    <location>
        <begin position="75"/>
        <end position="98"/>
    </location>
</feature>
<evidence type="ECO:0000313" key="4">
    <source>
        <dbReference type="Proteomes" id="UP000229901"/>
    </source>
</evidence>
<evidence type="ECO:0000313" key="3">
    <source>
        <dbReference type="EMBL" id="PIR94423.1"/>
    </source>
</evidence>
<dbReference type="Pfam" id="PF09527">
    <property type="entry name" value="ATPase_gene1"/>
    <property type="match status" value="1"/>
</dbReference>
<keyword evidence="2" id="KW-0812">Transmembrane</keyword>
<gene>
    <name evidence="3" type="ORF">COT97_01415</name>
</gene>